<protein>
    <submittedName>
        <fullName evidence="1">Uncharacterized protein</fullName>
    </submittedName>
</protein>
<evidence type="ECO:0000313" key="1">
    <source>
        <dbReference type="EMBL" id="SNW62637.1"/>
    </source>
</evidence>
<dbReference type="RefSeq" id="YP_009448939.1">
    <property type="nucleotide sequence ID" value="NC_036594.1"/>
</dbReference>
<dbReference type="EMBL" id="LT906555">
    <property type="protein sequence ID" value="SNW62637.1"/>
    <property type="molecule type" value="Genomic_DNA"/>
</dbReference>
<sequence length="184" mass="20997">MEEIYEIKCIIKVTEYDREKIKHRKMGNGGTWNKIEYEADVNNTIKTLNGQNYTNAQYRLPNNTTSNQNNITYQYLVSSGTKFEYCNSWRNILSVPFTHGGNFMVDSGFIKVQPKITNIGSGVNIGTVSYRGVYSDGYRGDWLPASFNTDVYYYISKTRLVGAKPNEVTYPLVALAFSVEYQTP</sequence>
<accession>A0A2I2L534</accession>
<dbReference type="KEGG" id="vg:35382554"/>
<keyword evidence="2" id="KW-1185">Reference proteome</keyword>
<proteinExistence type="predicted"/>
<gene>
    <name evidence="1" type="ORF">ORPV_733</name>
</gene>
<evidence type="ECO:0000313" key="2">
    <source>
        <dbReference type="Proteomes" id="UP000236316"/>
    </source>
</evidence>
<organism evidence="1">
    <name type="scientific">Orpheovirus IHUMI-LCC2</name>
    <dbReference type="NCBI Taxonomy" id="2023057"/>
    <lineage>
        <taxon>Viruses</taxon>
        <taxon>Varidnaviria</taxon>
        <taxon>Bamfordvirae</taxon>
        <taxon>Nucleocytoviricota</taxon>
        <taxon>Megaviricetes</taxon>
        <taxon>Pimascovirales</taxon>
        <taxon>Ocovirineae</taxon>
        <taxon>Orpheoviridae</taxon>
        <taxon>Alphaorpheovirus</taxon>
        <taxon>Alphaorpheovirus massiliense</taxon>
    </lineage>
</organism>
<dbReference type="GeneID" id="35382554"/>
<reference evidence="1" key="1">
    <citation type="submission" date="2017-08" db="EMBL/GenBank/DDBJ databases">
        <authorList>
            <consortium name="Urmite Genomes"/>
        </authorList>
    </citation>
    <scope>NUCLEOTIDE SEQUENCE [LARGE SCALE GENOMIC DNA]</scope>
    <source>
        <strain evidence="1">IHUMI-LCC2</strain>
    </source>
</reference>
<name>A0A2I2L534_9VIRU</name>
<dbReference type="Proteomes" id="UP000236316">
    <property type="component" value="Segment"/>
</dbReference>